<protein>
    <submittedName>
        <fullName evidence="1">Uncharacterized protein</fullName>
    </submittedName>
</protein>
<comment type="caution">
    <text evidence="1">The sequence shown here is derived from an EMBL/GenBank/DDBJ whole genome shotgun (WGS) entry which is preliminary data.</text>
</comment>
<dbReference type="AlphaFoldDB" id="Q7RK76"/>
<proteinExistence type="predicted"/>
<keyword evidence="2" id="KW-1185">Reference proteome</keyword>
<name>Q7RK76_PLAYO</name>
<dbReference type="Proteomes" id="UP000008553">
    <property type="component" value="Unassembled WGS sequence"/>
</dbReference>
<evidence type="ECO:0000313" key="1">
    <source>
        <dbReference type="EMBL" id="EAA22555.1"/>
    </source>
</evidence>
<sequence length="57" mass="7093">VKNIYKYIKKKKYTYNCKGFENIIKSVSIIIEYNIYSFFINQDWNVKLCWKKQFNNK</sequence>
<dbReference type="PaxDb" id="73239-Q7RK76"/>
<reference evidence="1 2" key="1">
    <citation type="journal article" date="2002" name="Nature">
        <title>Genome sequence and comparative analysis of the model rodent malaria parasite Plasmodium yoelii yoelii.</title>
        <authorList>
            <person name="Carlton J.M."/>
            <person name="Angiuoli S.V."/>
            <person name="Suh B.B."/>
            <person name="Kooij T.W."/>
            <person name="Pertea M."/>
            <person name="Silva J.C."/>
            <person name="Ermolaeva M.D."/>
            <person name="Allen J.E."/>
            <person name="Selengut J.D."/>
            <person name="Koo H.L."/>
            <person name="Peterson J.D."/>
            <person name="Pop M."/>
            <person name="Kosack D.S."/>
            <person name="Shumway M.F."/>
            <person name="Bidwell S.L."/>
            <person name="Shallom S.J."/>
            <person name="van Aken S.E."/>
            <person name="Riedmuller S.B."/>
            <person name="Feldblyum T.V."/>
            <person name="Cho J.K."/>
            <person name="Quackenbush J."/>
            <person name="Sedegah M."/>
            <person name="Shoaibi A."/>
            <person name="Cummings L.M."/>
            <person name="Florens L."/>
            <person name="Yates J.R."/>
            <person name="Raine J.D."/>
            <person name="Sinden R.E."/>
            <person name="Harris M.A."/>
            <person name="Cunningham D.A."/>
            <person name="Preiser P.R."/>
            <person name="Bergman L.W."/>
            <person name="Vaidya A.B."/>
            <person name="van Lin L.H."/>
            <person name="Janse C.J."/>
            <person name="Waters A.P."/>
            <person name="Smith H.O."/>
            <person name="White O.R."/>
            <person name="Salzberg S.L."/>
            <person name="Venter J.C."/>
            <person name="Fraser C.M."/>
            <person name="Hoffman S.L."/>
            <person name="Gardner M.J."/>
            <person name="Carucci D.J."/>
        </authorList>
    </citation>
    <scope>NUCLEOTIDE SEQUENCE [LARGE SCALE GENOMIC DNA]</scope>
    <source>
        <strain evidence="1 2">17XNL</strain>
    </source>
</reference>
<evidence type="ECO:0000313" key="2">
    <source>
        <dbReference type="Proteomes" id="UP000008553"/>
    </source>
</evidence>
<dbReference type="InParanoid" id="Q7RK76"/>
<organism evidence="1 2">
    <name type="scientific">Plasmodium yoelii yoelii</name>
    <dbReference type="NCBI Taxonomy" id="73239"/>
    <lineage>
        <taxon>Eukaryota</taxon>
        <taxon>Sar</taxon>
        <taxon>Alveolata</taxon>
        <taxon>Apicomplexa</taxon>
        <taxon>Aconoidasida</taxon>
        <taxon>Haemosporida</taxon>
        <taxon>Plasmodiidae</taxon>
        <taxon>Plasmodium</taxon>
        <taxon>Plasmodium (Vinckeia)</taxon>
    </lineage>
</organism>
<dbReference type="EMBL" id="AABL01000858">
    <property type="protein sequence ID" value="EAA22555.1"/>
    <property type="molecule type" value="Genomic_DNA"/>
</dbReference>
<accession>Q7RK76</accession>
<gene>
    <name evidence="1" type="ORF">PY03027</name>
</gene>
<feature type="non-terminal residue" evidence="1">
    <location>
        <position position="1"/>
    </location>
</feature>